<gene>
    <name evidence="2" type="ORF">CR165_23435</name>
</gene>
<dbReference type="RefSeq" id="WP_109519330.1">
    <property type="nucleotide sequence ID" value="NZ_PDOA01000044.1"/>
</dbReference>
<protein>
    <submittedName>
        <fullName evidence="2">Uncharacterized protein</fullName>
    </submittedName>
</protein>
<reference evidence="3" key="1">
    <citation type="submission" date="2017-10" db="EMBL/GenBank/DDBJ databases">
        <authorList>
            <person name="Toshchakov S.V."/>
            <person name="Goeva M.A."/>
        </authorList>
    </citation>
    <scope>NUCLEOTIDE SEQUENCE [LARGE SCALE GENOMIC DNA]</scope>
    <source>
        <strain evidence="3">JR1/69-1-13</strain>
    </source>
</reference>
<sequence length="237" mass="25814">MDAKTWLSHVAACMPLAGDPVKRARHMAAFAEHIGANHPAGILTPEMAEHIGRSLAAFPTAADLDAAIRAAPASVMAPPASGEVTLLRAWARTFEGSLAKGEAPVRAILGTARRHGPPGHWAWVLREHRALVEEAAPEWLDTEEADRLFWRGRFVEMRGRHPSIRWRWARETLAQISRDGAHPRPWLVGPLVEMIQRAEAEGADTSQPVPEPHPGAMQMPAEAVGRGELRPLVAAEA</sequence>
<evidence type="ECO:0000313" key="3">
    <source>
        <dbReference type="Proteomes" id="UP000245048"/>
    </source>
</evidence>
<accession>A0A2U1UXN7</accession>
<feature type="region of interest" description="Disordered" evidence="1">
    <location>
        <begin position="201"/>
        <end position="237"/>
    </location>
</feature>
<dbReference type="EMBL" id="PDOA01000044">
    <property type="protein sequence ID" value="PWC26390.1"/>
    <property type="molecule type" value="Genomic_DNA"/>
</dbReference>
<name>A0A2U1UXN7_9PROT</name>
<comment type="caution">
    <text evidence="2">The sequence shown here is derived from an EMBL/GenBank/DDBJ whole genome shotgun (WGS) entry which is preliminary data.</text>
</comment>
<proteinExistence type="predicted"/>
<keyword evidence="3" id="KW-1185">Reference proteome</keyword>
<dbReference type="AlphaFoldDB" id="A0A2U1UXN7"/>
<evidence type="ECO:0000256" key="1">
    <source>
        <dbReference type="SAM" id="MobiDB-lite"/>
    </source>
</evidence>
<evidence type="ECO:0000313" key="2">
    <source>
        <dbReference type="EMBL" id="PWC26390.1"/>
    </source>
</evidence>
<organism evidence="2 3">
    <name type="scientific">Teichococcus aestuarii</name>
    <dbReference type="NCBI Taxonomy" id="568898"/>
    <lineage>
        <taxon>Bacteria</taxon>
        <taxon>Pseudomonadati</taxon>
        <taxon>Pseudomonadota</taxon>
        <taxon>Alphaproteobacteria</taxon>
        <taxon>Acetobacterales</taxon>
        <taxon>Roseomonadaceae</taxon>
        <taxon>Roseomonas</taxon>
    </lineage>
</organism>
<dbReference type="Proteomes" id="UP000245048">
    <property type="component" value="Unassembled WGS sequence"/>
</dbReference>